<keyword evidence="6" id="KW-0030">Aminoacyl-tRNA synthetase</keyword>
<dbReference type="GO" id="GO:0004822">
    <property type="term" value="F:isoleucine-tRNA ligase activity"/>
    <property type="evidence" value="ECO:0007669"/>
    <property type="project" value="UniProtKB-UniRule"/>
</dbReference>
<keyword evidence="3" id="KW-0547">Nucleotide-binding</keyword>
<reference evidence="12 13" key="1">
    <citation type="journal article" date="2016" name="Environ. Microbiol.">
        <title>Genomic resolution of a cold subsurface aquifer community provides metabolic insights for novel microbes adapted to high CO concentrations.</title>
        <authorList>
            <person name="Probst A.J."/>
            <person name="Castelle C.J."/>
            <person name="Singh A."/>
            <person name="Brown C.T."/>
            <person name="Anantharaman K."/>
            <person name="Sharon I."/>
            <person name="Hug L.A."/>
            <person name="Burstein D."/>
            <person name="Emerson J.B."/>
            <person name="Thomas B.C."/>
            <person name="Banfield J.F."/>
        </authorList>
    </citation>
    <scope>NUCLEOTIDE SEQUENCE [LARGE SCALE GENOMIC DNA]</scope>
    <source>
        <strain evidence="12">CG2_30_35_20</strain>
    </source>
</reference>
<evidence type="ECO:0000256" key="9">
    <source>
        <dbReference type="NCBIfam" id="TIGR00392"/>
    </source>
</evidence>
<dbReference type="AlphaFoldDB" id="A0A1J5I2P5"/>
<dbReference type="PANTHER" id="PTHR42780">
    <property type="entry name" value="SOLEUCYL-TRNA SYNTHETASE"/>
    <property type="match status" value="1"/>
</dbReference>
<organism evidence="12 13">
    <name type="scientific">Candidatus Shapirobacteria bacterium CG2_30_35_20</name>
    <dbReference type="NCBI Taxonomy" id="1805376"/>
    <lineage>
        <taxon>Bacteria</taxon>
        <taxon>Candidatus Shapironibacteriota</taxon>
    </lineage>
</organism>
<keyword evidence="4" id="KW-0067">ATP-binding</keyword>
<dbReference type="InterPro" id="IPR014729">
    <property type="entry name" value="Rossmann-like_a/b/a_fold"/>
</dbReference>
<dbReference type="NCBIfam" id="TIGR00392">
    <property type="entry name" value="ileS"/>
    <property type="match status" value="1"/>
</dbReference>
<dbReference type="InterPro" id="IPR009008">
    <property type="entry name" value="Val/Leu/Ile-tRNA-synth_edit"/>
</dbReference>
<evidence type="ECO:0000256" key="5">
    <source>
        <dbReference type="ARBA" id="ARBA00022917"/>
    </source>
</evidence>
<feature type="domain" description="Aminoacyl-tRNA synthetase class Ia" evidence="10">
    <location>
        <begin position="29"/>
        <end position="633"/>
    </location>
</feature>
<dbReference type="Pfam" id="PF19302">
    <property type="entry name" value="DUF5915"/>
    <property type="match status" value="1"/>
</dbReference>
<comment type="function">
    <text evidence="7">Catalyzes the attachment of isoleucine to tRNA(Ile). As IleRS can inadvertently accommodate and process structurally similar amino acids such as valine, to avoid such errors it has two additional distinct tRNA(Ile)-dependent editing activities. One activity is designated as 'pretransfer' editing and involves the hydrolysis of activated Val-AMP. The other activity is designated 'posttransfer' editing and involves deacylation of mischarged Val-tRNA(Ile).</text>
</comment>
<keyword evidence="5" id="KW-0648">Protein biosynthesis</keyword>
<evidence type="ECO:0000313" key="13">
    <source>
        <dbReference type="Proteomes" id="UP000182344"/>
    </source>
</evidence>
<dbReference type="Pfam" id="PF08264">
    <property type="entry name" value="Anticodon_1"/>
    <property type="match status" value="1"/>
</dbReference>
<evidence type="ECO:0000256" key="8">
    <source>
        <dbReference type="ARBA" id="ARBA00048359"/>
    </source>
</evidence>
<dbReference type="InterPro" id="IPR033709">
    <property type="entry name" value="Anticodon_Ile_ABEc"/>
</dbReference>
<feature type="domain" description="Methionyl/Valyl/Leucyl/Isoleucyl-tRNA synthetase anticodon-binding" evidence="11">
    <location>
        <begin position="694"/>
        <end position="829"/>
    </location>
</feature>
<proteinExistence type="predicted"/>
<protein>
    <recommendedName>
        <fullName evidence="1 9">Isoleucine--tRNA ligase</fullName>
        <ecNumber evidence="1 9">6.1.1.5</ecNumber>
    </recommendedName>
</protein>
<dbReference type="PRINTS" id="PR00984">
    <property type="entry name" value="TRNASYNTHILE"/>
</dbReference>
<dbReference type="InterPro" id="IPR023586">
    <property type="entry name" value="Ile-tRNA-ligase_type2"/>
</dbReference>
<comment type="caution">
    <text evidence="12">The sequence shown here is derived from an EMBL/GenBank/DDBJ whole genome shotgun (WGS) entry which is preliminary data.</text>
</comment>
<dbReference type="GO" id="GO:0002161">
    <property type="term" value="F:aminoacyl-tRNA deacylase activity"/>
    <property type="evidence" value="ECO:0007669"/>
    <property type="project" value="InterPro"/>
</dbReference>
<name>A0A1J5I2P5_9BACT</name>
<dbReference type="GO" id="GO:0006428">
    <property type="term" value="P:isoleucyl-tRNA aminoacylation"/>
    <property type="evidence" value="ECO:0007669"/>
    <property type="project" value="UniProtKB-UniRule"/>
</dbReference>
<evidence type="ECO:0000256" key="3">
    <source>
        <dbReference type="ARBA" id="ARBA00022741"/>
    </source>
</evidence>
<evidence type="ECO:0000256" key="2">
    <source>
        <dbReference type="ARBA" id="ARBA00022598"/>
    </source>
</evidence>
<accession>A0A1J5I2P5</accession>
<dbReference type="GO" id="GO:0000049">
    <property type="term" value="F:tRNA binding"/>
    <property type="evidence" value="ECO:0007669"/>
    <property type="project" value="InterPro"/>
</dbReference>
<dbReference type="STRING" id="1805376.AUK05_01500"/>
<keyword evidence="2 12" id="KW-0436">Ligase</keyword>
<dbReference type="Gene3D" id="3.40.50.620">
    <property type="entry name" value="HUPs"/>
    <property type="match status" value="2"/>
</dbReference>
<dbReference type="CDD" id="cd07961">
    <property type="entry name" value="Anticodon_Ia_Ile_ABEc"/>
    <property type="match status" value="1"/>
</dbReference>
<dbReference type="Gene3D" id="1.10.730.10">
    <property type="entry name" value="Isoleucyl-tRNA Synthetase, Domain 1"/>
    <property type="match status" value="1"/>
</dbReference>
<evidence type="ECO:0000259" key="10">
    <source>
        <dbReference type="Pfam" id="PF00133"/>
    </source>
</evidence>
<comment type="catalytic activity">
    <reaction evidence="8">
        <text>tRNA(Ile) + L-isoleucine + ATP = L-isoleucyl-tRNA(Ile) + AMP + diphosphate</text>
        <dbReference type="Rhea" id="RHEA:11060"/>
        <dbReference type="Rhea" id="RHEA-COMP:9666"/>
        <dbReference type="Rhea" id="RHEA-COMP:9695"/>
        <dbReference type="ChEBI" id="CHEBI:30616"/>
        <dbReference type="ChEBI" id="CHEBI:33019"/>
        <dbReference type="ChEBI" id="CHEBI:58045"/>
        <dbReference type="ChEBI" id="CHEBI:78442"/>
        <dbReference type="ChEBI" id="CHEBI:78528"/>
        <dbReference type="ChEBI" id="CHEBI:456215"/>
        <dbReference type="EC" id="6.1.1.5"/>
    </reaction>
</comment>
<dbReference type="SUPFAM" id="SSF47323">
    <property type="entry name" value="Anticodon-binding domain of a subclass of class I aminoacyl-tRNA synthetases"/>
    <property type="match status" value="1"/>
</dbReference>
<dbReference type="Pfam" id="PF00133">
    <property type="entry name" value="tRNA-synt_1"/>
    <property type="match status" value="1"/>
</dbReference>
<dbReference type="InterPro" id="IPR002300">
    <property type="entry name" value="aa-tRNA-synth_Ia"/>
</dbReference>
<evidence type="ECO:0000313" key="12">
    <source>
        <dbReference type="EMBL" id="OIP87399.1"/>
    </source>
</evidence>
<dbReference type="SUPFAM" id="SSF52374">
    <property type="entry name" value="Nucleotidylyl transferase"/>
    <property type="match status" value="1"/>
</dbReference>
<dbReference type="InterPro" id="IPR002301">
    <property type="entry name" value="Ile-tRNA-ligase"/>
</dbReference>
<dbReference type="EC" id="6.1.1.5" evidence="1 9"/>
<evidence type="ECO:0000256" key="1">
    <source>
        <dbReference type="ARBA" id="ARBA00013165"/>
    </source>
</evidence>
<dbReference type="InterPro" id="IPR013155">
    <property type="entry name" value="M/V/L/I-tRNA-synth_anticd-bd"/>
</dbReference>
<evidence type="ECO:0000256" key="7">
    <source>
        <dbReference type="ARBA" id="ARBA00025217"/>
    </source>
</evidence>
<dbReference type="InterPro" id="IPR009080">
    <property type="entry name" value="tRNAsynth_Ia_anticodon-bd"/>
</dbReference>
<evidence type="ECO:0000256" key="4">
    <source>
        <dbReference type="ARBA" id="ARBA00022840"/>
    </source>
</evidence>
<dbReference type="SUPFAM" id="SSF50677">
    <property type="entry name" value="ValRS/IleRS/LeuRS editing domain"/>
    <property type="match status" value="1"/>
</dbReference>
<dbReference type="Proteomes" id="UP000182344">
    <property type="component" value="Unassembled WGS sequence"/>
</dbReference>
<dbReference type="EMBL" id="MNZO01000020">
    <property type="protein sequence ID" value="OIP87399.1"/>
    <property type="molecule type" value="Genomic_DNA"/>
</dbReference>
<dbReference type="PANTHER" id="PTHR42780:SF1">
    <property type="entry name" value="ISOLEUCINE--TRNA LIGASE, CYTOPLASMIC"/>
    <property type="match status" value="1"/>
</dbReference>
<evidence type="ECO:0000259" key="11">
    <source>
        <dbReference type="Pfam" id="PF08264"/>
    </source>
</evidence>
<dbReference type="GO" id="GO:0005524">
    <property type="term" value="F:ATP binding"/>
    <property type="evidence" value="ECO:0007669"/>
    <property type="project" value="UniProtKB-KW"/>
</dbReference>
<dbReference type="GO" id="GO:0005737">
    <property type="term" value="C:cytoplasm"/>
    <property type="evidence" value="ECO:0007669"/>
    <property type="project" value="UniProtKB-UniRule"/>
</dbReference>
<sequence length="933" mass="108235">MIKNFKLKIMSFFTELPQNPNFPQLEKEIMDWWTQNDILNKYLHRNDKSEKTFSFIDGPITANNPMGVHHALGRTLKDVFQRFKNLQGYAQRFQNGFDCQGLWVEVEVEKDAGFNSKKDILDFGLDKFTTACIDRVNKFSLIQTEQSKRLGMFMDWENSYYTNSQNNNLYIWHFLKIVHQKGWLELRKSATTWCPRCETGLSQHEQADGYKDITDTSVYVYFKLKDKTNEYVLAWTTTPWTLTANVLLAINTDYPYVKTKIDDKIVYLAKEAATRLGLTDYQTIDVTTLLNLKYESLFDLPNQKNIKHFITDWKEVTPQEGTGVVHIAPGCGQEDYELGKKLGVPMPSPLNEQGHFIDNYGEFTGKYAHGVKELVFEKLKQAGAFFKTEDIIHRYPHCWRCKTKCLFRLENSWYIKTDEIRPLMKAATAKIEWHPKFVSSRMQNWLDSMDDWMISRSRYYGLALPFYKCECGELTVIGSLEELKEKSINPKQVERLTSLHRPWIDTIKIKCPKCGQIISRIPEVGDCWLDAGVVPFSTLKYLTDKSYWKKWFPADLVLENTEQVRLWFYSMLFFGVTLKNTIPYKAVVTHGEVRDQKGERISKTKKNGIPYNEAVETMSADAMRWLYCLQKPSSNVDFGYEITNGVNREYILLLWNTYRFFTQHANLENWNGPENTSLPGGSATKQSRSGSIMDSWILSRLNSTIEIVTKDLNHFGTSNATKAIQNFVTDLSTWYIRRNRDRTDNFELLYKIFTKLSVIISPFTPFLGEILHKNLTTNTETVNLENWPKVNKSQIDKGLESQMINVRKICQDIHAARQLANLKIRQPLSSATITQKLNHELLEVIKDETNIKNISIGNNFSLETKLNPELIAEGEYRDFIRSIQVLRKNQGFQIKDKINIVAPNWPVTFKSEILSRTLAISIKKGDILTITKA</sequence>
<gene>
    <name evidence="12" type="ORF">AUK05_01500</name>
</gene>
<evidence type="ECO:0000256" key="6">
    <source>
        <dbReference type="ARBA" id="ARBA00023146"/>
    </source>
</evidence>